<dbReference type="EMBL" id="GBRH01198238">
    <property type="protein sequence ID" value="JAD99657.1"/>
    <property type="molecule type" value="Transcribed_RNA"/>
</dbReference>
<evidence type="ECO:0000313" key="1">
    <source>
        <dbReference type="EMBL" id="JAD99657.1"/>
    </source>
</evidence>
<name>A0A0A9EUG3_ARUDO</name>
<protein>
    <submittedName>
        <fullName evidence="1">Uncharacterized protein</fullName>
    </submittedName>
</protein>
<reference evidence="1" key="2">
    <citation type="journal article" date="2015" name="Data Brief">
        <title>Shoot transcriptome of the giant reed, Arundo donax.</title>
        <authorList>
            <person name="Barrero R.A."/>
            <person name="Guerrero F.D."/>
            <person name="Moolhuijzen P."/>
            <person name="Goolsby J.A."/>
            <person name="Tidwell J."/>
            <person name="Bellgard S.E."/>
            <person name="Bellgard M.I."/>
        </authorList>
    </citation>
    <scope>NUCLEOTIDE SEQUENCE</scope>
    <source>
        <tissue evidence="1">Shoot tissue taken approximately 20 cm above the soil surface</tissue>
    </source>
</reference>
<organism evidence="1">
    <name type="scientific">Arundo donax</name>
    <name type="common">Giant reed</name>
    <name type="synonym">Donax arundinaceus</name>
    <dbReference type="NCBI Taxonomy" id="35708"/>
    <lineage>
        <taxon>Eukaryota</taxon>
        <taxon>Viridiplantae</taxon>
        <taxon>Streptophyta</taxon>
        <taxon>Embryophyta</taxon>
        <taxon>Tracheophyta</taxon>
        <taxon>Spermatophyta</taxon>
        <taxon>Magnoliopsida</taxon>
        <taxon>Liliopsida</taxon>
        <taxon>Poales</taxon>
        <taxon>Poaceae</taxon>
        <taxon>PACMAD clade</taxon>
        <taxon>Arundinoideae</taxon>
        <taxon>Arundineae</taxon>
        <taxon>Arundo</taxon>
    </lineage>
</organism>
<accession>A0A0A9EUG3</accession>
<proteinExistence type="predicted"/>
<dbReference type="AlphaFoldDB" id="A0A0A9EUG3"/>
<reference evidence="1" key="1">
    <citation type="submission" date="2014-09" db="EMBL/GenBank/DDBJ databases">
        <authorList>
            <person name="Magalhaes I.L.F."/>
            <person name="Oliveira U."/>
            <person name="Santos F.R."/>
            <person name="Vidigal T.H.D.A."/>
            <person name="Brescovit A.D."/>
            <person name="Santos A.J."/>
        </authorList>
    </citation>
    <scope>NUCLEOTIDE SEQUENCE</scope>
    <source>
        <tissue evidence="1">Shoot tissue taken approximately 20 cm above the soil surface</tissue>
    </source>
</reference>
<sequence length="16" mass="1814">MAVIFDAERMICSSQI</sequence>